<dbReference type="AlphaFoldDB" id="A0A8S4E3U9"/>
<organism evidence="1 2">
    <name type="scientific">Plutella xylostella</name>
    <name type="common">Diamondback moth</name>
    <name type="synonym">Plutella maculipennis</name>
    <dbReference type="NCBI Taxonomy" id="51655"/>
    <lineage>
        <taxon>Eukaryota</taxon>
        <taxon>Metazoa</taxon>
        <taxon>Ecdysozoa</taxon>
        <taxon>Arthropoda</taxon>
        <taxon>Hexapoda</taxon>
        <taxon>Insecta</taxon>
        <taxon>Pterygota</taxon>
        <taxon>Neoptera</taxon>
        <taxon>Endopterygota</taxon>
        <taxon>Lepidoptera</taxon>
        <taxon>Glossata</taxon>
        <taxon>Ditrysia</taxon>
        <taxon>Yponomeutoidea</taxon>
        <taxon>Plutellidae</taxon>
        <taxon>Plutella</taxon>
    </lineage>
</organism>
<dbReference type="EMBL" id="CAJHNJ030000010">
    <property type="protein sequence ID" value="CAG9108108.1"/>
    <property type="molecule type" value="Genomic_DNA"/>
</dbReference>
<sequence>MISNLLNLNAVKWLFNFTKHIYLLRMSWRQSRRTADRPAVKRTFPFLAFFLSDV</sequence>
<evidence type="ECO:0000313" key="1">
    <source>
        <dbReference type="EMBL" id="CAG9108108.1"/>
    </source>
</evidence>
<evidence type="ECO:0000313" key="2">
    <source>
        <dbReference type="Proteomes" id="UP000653454"/>
    </source>
</evidence>
<keyword evidence="2" id="KW-1185">Reference proteome</keyword>
<accession>A0A8S4E3U9</accession>
<dbReference type="Proteomes" id="UP000653454">
    <property type="component" value="Unassembled WGS sequence"/>
</dbReference>
<protein>
    <submittedName>
        <fullName evidence="1">(diamondback moth) hypothetical protein</fullName>
    </submittedName>
</protein>
<comment type="caution">
    <text evidence="1">The sequence shown here is derived from an EMBL/GenBank/DDBJ whole genome shotgun (WGS) entry which is preliminary data.</text>
</comment>
<name>A0A8S4E3U9_PLUXY</name>
<reference evidence="1" key="1">
    <citation type="submission" date="2020-11" db="EMBL/GenBank/DDBJ databases">
        <authorList>
            <person name="Whiteford S."/>
        </authorList>
    </citation>
    <scope>NUCLEOTIDE SEQUENCE</scope>
</reference>
<proteinExistence type="predicted"/>
<gene>
    <name evidence="1" type="ORF">PLXY2_LOCUS3805</name>
</gene>